<feature type="compositionally biased region" description="Low complexity" evidence="4">
    <location>
        <begin position="476"/>
        <end position="492"/>
    </location>
</feature>
<feature type="repeat" description="PPR" evidence="3">
    <location>
        <begin position="414"/>
        <end position="448"/>
    </location>
</feature>
<dbReference type="Pfam" id="PF01535">
    <property type="entry name" value="PPR"/>
    <property type="match status" value="3"/>
</dbReference>
<dbReference type="KEGG" id="cmo:103485009"/>
<feature type="repeat" description="PPR" evidence="3">
    <location>
        <begin position="274"/>
        <end position="308"/>
    </location>
</feature>
<accession>A0A1S3B2D9</accession>
<proteinExistence type="inferred from homology"/>
<dbReference type="GeneID" id="103485009"/>
<reference evidence="6" key="1">
    <citation type="submission" date="2025-08" db="UniProtKB">
        <authorList>
            <consortium name="RefSeq"/>
        </authorList>
    </citation>
    <scope>IDENTIFICATION</scope>
    <source>
        <tissue evidence="6">Stem</tissue>
    </source>
</reference>
<dbReference type="InParanoid" id="A0A1S3B2D9"/>
<name>A0A1S3B2D9_CUCME</name>
<dbReference type="Proteomes" id="UP001652600">
    <property type="component" value="Chromosome 8"/>
</dbReference>
<dbReference type="InterPro" id="IPR011990">
    <property type="entry name" value="TPR-like_helical_dom_sf"/>
</dbReference>
<protein>
    <submittedName>
        <fullName evidence="6">Pentatricopeptide repeat-containing protein PPR5 homolog, chloroplastic</fullName>
    </submittedName>
</protein>
<dbReference type="RefSeq" id="XP_008440667.2">
    <property type="nucleotide sequence ID" value="XM_008442445.3"/>
</dbReference>
<dbReference type="GO" id="GO:0003729">
    <property type="term" value="F:mRNA binding"/>
    <property type="evidence" value="ECO:0007669"/>
    <property type="project" value="InterPro"/>
</dbReference>
<evidence type="ECO:0000313" key="5">
    <source>
        <dbReference type="Proteomes" id="UP001652600"/>
    </source>
</evidence>
<feature type="repeat" description="PPR" evidence="3">
    <location>
        <begin position="129"/>
        <end position="163"/>
    </location>
</feature>
<dbReference type="AlphaFoldDB" id="A0A1S3B2D9"/>
<dbReference type="eggNOG" id="KOG4197">
    <property type="taxonomic scope" value="Eukaryota"/>
</dbReference>
<feature type="compositionally biased region" description="Polar residues" evidence="4">
    <location>
        <begin position="498"/>
        <end position="517"/>
    </location>
</feature>
<feature type="repeat" description="PPR" evidence="3">
    <location>
        <begin position="239"/>
        <end position="273"/>
    </location>
</feature>
<dbReference type="InterPro" id="IPR002885">
    <property type="entry name" value="PPR_rpt"/>
</dbReference>
<feature type="region of interest" description="Disordered" evidence="4">
    <location>
        <begin position="463"/>
        <end position="531"/>
    </location>
</feature>
<dbReference type="PANTHER" id="PTHR47874:SF5">
    <property type="entry name" value="PENTATRICOPEPTIDE REPEAT-CONTAINING PROTEIN PPR5 HOMOLOG, CHLOROPLASTIC"/>
    <property type="match status" value="1"/>
</dbReference>
<sequence>MPLSLSPQFSPIFTTSYSSSRTSQLSRLWLPVPSSLKKTFSTRVVCVSTRPSRKSGVKTDRSEAEELVRGIIKKFSDKEPLLKTLDKYVRVMRTEHCFLLFEELGKRDKWLQCLEVFRWMQKQRWYIADNGVYSKLISIMGKKGQIRMAMWLFSEMRNSGCRPDTSVYNALITAHLHSKDKAKALVKVLWYFEKMKGMERCKPNIVTYNILTRAFAQAAKVDQVNTLFKDLDESVVSADIYTYNGVMDAYGKNGNIKEMELMLARMKSNQIKPDIISFNLLIDSYGKKQLFDKMEQVFKSLLRSKERPTLPTFNSMITNYGKARLRDKAEEVFRKMKDMGYDPSYVTCESLIMMYGHCDCVSKAREIFDGMVNSGKEVRVSTLNAMLDVYCINGLPFEADMLFESAGNMKVFPDSTTYKLLYKAYTKADMKELLEKLLKNMDKAGIIPNKRFFLDALGTIGSSREKPEPARTKTGSRNSESSVEKQSSSRTRSGPRNLESNVQKPISSRTRTGSRNLESGVENHAPELGLA</sequence>
<dbReference type="InterPro" id="IPR044179">
    <property type="entry name" value="PPR5-like"/>
</dbReference>
<dbReference type="Gene3D" id="1.25.40.10">
    <property type="entry name" value="Tetratricopeptide repeat domain"/>
    <property type="match status" value="3"/>
</dbReference>
<evidence type="ECO:0000256" key="2">
    <source>
        <dbReference type="ARBA" id="ARBA00022737"/>
    </source>
</evidence>
<dbReference type="PROSITE" id="PS51375">
    <property type="entry name" value="PPR"/>
    <property type="match status" value="5"/>
</dbReference>
<evidence type="ECO:0000313" key="6">
    <source>
        <dbReference type="RefSeq" id="XP_008440667.2"/>
    </source>
</evidence>
<dbReference type="PANTHER" id="PTHR47874">
    <property type="entry name" value="EXPRESSED PROTEIN"/>
    <property type="match status" value="1"/>
</dbReference>
<comment type="similarity">
    <text evidence="1">Belongs to the PPR family. P subfamily.</text>
</comment>
<dbReference type="NCBIfam" id="TIGR00756">
    <property type="entry name" value="PPR"/>
    <property type="match status" value="4"/>
</dbReference>
<feature type="repeat" description="PPR" evidence="3">
    <location>
        <begin position="309"/>
        <end position="343"/>
    </location>
</feature>
<keyword evidence="2" id="KW-0677">Repeat</keyword>
<organism evidence="5 6">
    <name type="scientific">Cucumis melo</name>
    <name type="common">Muskmelon</name>
    <dbReference type="NCBI Taxonomy" id="3656"/>
    <lineage>
        <taxon>Eukaryota</taxon>
        <taxon>Viridiplantae</taxon>
        <taxon>Streptophyta</taxon>
        <taxon>Embryophyta</taxon>
        <taxon>Tracheophyta</taxon>
        <taxon>Spermatophyta</taxon>
        <taxon>Magnoliopsida</taxon>
        <taxon>eudicotyledons</taxon>
        <taxon>Gunneridae</taxon>
        <taxon>Pentapetalae</taxon>
        <taxon>rosids</taxon>
        <taxon>fabids</taxon>
        <taxon>Cucurbitales</taxon>
        <taxon>Cucurbitaceae</taxon>
        <taxon>Benincaseae</taxon>
        <taxon>Cucumis</taxon>
    </lineage>
</organism>
<gene>
    <name evidence="6" type="primary">LOC103485009</name>
</gene>
<evidence type="ECO:0000256" key="1">
    <source>
        <dbReference type="ARBA" id="ARBA00007626"/>
    </source>
</evidence>
<evidence type="ECO:0000256" key="4">
    <source>
        <dbReference type="SAM" id="MobiDB-lite"/>
    </source>
</evidence>
<evidence type="ECO:0000256" key="3">
    <source>
        <dbReference type="PROSITE-ProRule" id="PRU00708"/>
    </source>
</evidence>
<keyword evidence="5" id="KW-1185">Reference proteome</keyword>
<dbReference type="Gramene" id="MELO3C007791.2.1">
    <property type="protein sequence ID" value="MELO3C007791.2.1"/>
    <property type="gene ID" value="MELO3C007791.2"/>
</dbReference>
<dbReference type="Pfam" id="PF13812">
    <property type="entry name" value="PPR_3"/>
    <property type="match status" value="2"/>
</dbReference>